<gene>
    <name evidence="2" type="ORF">GmarT_41060</name>
</gene>
<evidence type="ECO:0000313" key="2">
    <source>
        <dbReference type="EMBL" id="QEG18220.1"/>
    </source>
</evidence>
<feature type="signal peptide" evidence="1">
    <location>
        <begin position="1"/>
        <end position="26"/>
    </location>
</feature>
<evidence type="ECO:0008006" key="4">
    <source>
        <dbReference type="Google" id="ProtNLM"/>
    </source>
</evidence>
<evidence type="ECO:0000256" key="1">
    <source>
        <dbReference type="SAM" id="SignalP"/>
    </source>
</evidence>
<protein>
    <recommendedName>
        <fullName evidence="4">Lipoprotein</fullName>
    </recommendedName>
</protein>
<reference evidence="2 3" key="1">
    <citation type="submission" date="2019-08" db="EMBL/GenBank/DDBJ databases">
        <title>Deep-cultivation of Planctomycetes and their phenomic and genomic characterization uncovers novel biology.</title>
        <authorList>
            <person name="Wiegand S."/>
            <person name="Jogler M."/>
            <person name="Boedeker C."/>
            <person name="Pinto D."/>
            <person name="Vollmers J."/>
            <person name="Rivas-Marin E."/>
            <person name="Kohn T."/>
            <person name="Peeters S.H."/>
            <person name="Heuer A."/>
            <person name="Rast P."/>
            <person name="Oberbeckmann S."/>
            <person name="Bunk B."/>
            <person name="Jeske O."/>
            <person name="Meyerdierks A."/>
            <person name="Storesund J.E."/>
            <person name="Kallscheuer N."/>
            <person name="Luecker S."/>
            <person name="Lage O.M."/>
            <person name="Pohl T."/>
            <person name="Merkel B.J."/>
            <person name="Hornburger P."/>
            <person name="Mueller R.-W."/>
            <person name="Bruemmer F."/>
            <person name="Labrenz M."/>
            <person name="Spormann A.M."/>
            <person name="Op den Camp H."/>
            <person name="Overmann J."/>
            <person name="Amann R."/>
            <person name="Jetten M.S.M."/>
            <person name="Mascher T."/>
            <person name="Medema M.H."/>
            <person name="Devos D.P."/>
            <person name="Kaster A.-K."/>
            <person name="Ovreas L."/>
            <person name="Rohde M."/>
            <person name="Galperin M.Y."/>
            <person name="Jogler C."/>
        </authorList>
    </citation>
    <scope>NUCLEOTIDE SEQUENCE [LARGE SCALE GENOMIC DNA]</scope>
    <source>
        <strain evidence="2 3">DSM 8797</strain>
    </source>
</reference>
<organism evidence="2 3">
    <name type="scientific">Gimesia maris</name>
    <dbReference type="NCBI Taxonomy" id="122"/>
    <lineage>
        <taxon>Bacteria</taxon>
        <taxon>Pseudomonadati</taxon>
        <taxon>Planctomycetota</taxon>
        <taxon>Planctomycetia</taxon>
        <taxon>Planctomycetales</taxon>
        <taxon>Planctomycetaceae</taxon>
        <taxon>Gimesia</taxon>
    </lineage>
</organism>
<accession>A0ABX5YR67</accession>
<dbReference type="PROSITE" id="PS51257">
    <property type="entry name" value="PROKAR_LIPOPROTEIN"/>
    <property type="match status" value="1"/>
</dbReference>
<dbReference type="RefSeq" id="WP_002646751.1">
    <property type="nucleotide sequence ID" value="NZ_CP042910.1"/>
</dbReference>
<feature type="chain" id="PRO_5046955603" description="Lipoprotein" evidence="1">
    <location>
        <begin position="27"/>
        <end position="184"/>
    </location>
</feature>
<evidence type="ECO:0000313" key="3">
    <source>
        <dbReference type="Proteomes" id="UP000322887"/>
    </source>
</evidence>
<proteinExistence type="predicted"/>
<name>A0ABX5YR67_9PLAN</name>
<sequence length="184" mass="20862">MKKHELIKIVASLVVFLCLATLTGCGHESVSLADNAVPEKDETKESLKYRSPEAAAILNALKEDNQIVSKLNLTEDVKTQAMVEYIVGGMKRVDISECPLKFRKAYSDHIAAWQRVLRTVHEYSHVIPTMREWIKVSALHGTESRTELEREVFAALDDIDSTYDECVSIAADYEIKRSEYRTKD</sequence>
<keyword evidence="1" id="KW-0732">Signal</keyword>
<dbReference type="EMBL" id="CP042910">
    <property type="protein sequence ID" value="QEG18220.1"/>
    <property type="molecule type" value="Genomic_DNA"/>
</dbReference>
<keyword evidence="3" id="KW-1185">Reference proteome</keyword>
<dbReference type="Proteomes" id="UP000322887">
    <property type="component" value="Chromosome"/>
</dbReference>
<dbReference type="GeneID" id="98648590"/>